<accession>A0ABW7S303</accession>
<dbReference type="Proteomes" id="UP001610810">
    <property type="component" value="Unassembled WGS sequence"/>
</dbReference>
<gene>
    <name evidence="2" type="ORF">ACH3YB_23725</name>
</gene>
<dbReference type="InterPro" id="IPR036388">
    <property type="entry name" value="WH-like_DNA-bd_sf"/>
</dbReference>
<dbReference type="InterPro" id="IPR039422">
    <property type="entry name" value="MarR/SlyA-like"/>
</dbReference>
<name>A0ABW7S303_STRTE</name>
<evidence type="ECO:0000313" key="3">
    <source>
        <dbReference type="Proteomes" id="UP001610810"/>
    </source>
</evidence>
<comment type="caution">
    <text evidence="2">The sequence shown here is derived from an EMBL/GenBank/DDBJ whole genome shotgun (WGS) entry which is preliminary data.</text>
</comment>
<dbReference type="SMART" id="SM00347">
    <property type="entry name" value="HTH_MARR"/>
    <property type="match status" value="1"/>
</dbReference>
<dbReference type="InterPro" id="IPR036390">
    <property type="entry name" value="WH_DNA-bd_sf"/>
</dbReference>
<proteinExistence type="predicted"/>
<dbReference type="RefSeq" id="WP_161381230.1">
    <property type="nucleotide sequence ID" value="NZ_JBEXMU010000049.1"/>
</dbReference>
<protein>
    <submittedName>
        <fullName evidence="2">MarR family winged helix-turn-helix transcriptional regulator</fullName>
    </submittedName>
</protein>
<reference evidence="2 3" key="1">
    <citation type="submission" date="2024-10" db="EMBL/GenBank/DDBJ databases">
        <authorList>
            <person name="Wannawong T."/>
            <person name="Kuncharoen N."/>
            <person name="Mhuantong W."/>
        </authorList>
    </citation>
    <scope>NUCLEOTIDE SEQUENCE [LARGE SCALE GENOMIC DNA]</scope>
    <source>
        <strain evidence="2 3">CALK1-4</strain>
    </source>
</reference>
<dbReference type="PROSITE" id="PS50995">
    <property type="entry name" value="HTH_MARR_2"/>
    <property type="match status" value="1"/>
</dbReference>
<organism evidence="2 3">
    <name type="scientific">Streptomyces tendae</name>
    <dbReference type="NCBI Taxonomy" id="1932"/>
    <lineage>
        <taxon>Bacteria</taxon>
        <taxon>Bacillati</taxon>
        <taxon>Actinomycetota</taxon>
        <taxon>Actinomycetes</taxon>
        <taxon>Kitasatosporales</taxon>
        <taxon>Streptomycetaceae</taxon>
        <taxon>Streptomyces</taxon>
    </lineage>
</organism>
<evidence type="ECO:0000313" key="2">
    <source>
        <dbReference type="EMBL" id="MFI0574636.1"/>
    </source>
</evidence>
<sequence>MSTDSDGPAVNEAVRTLLLLMPRLVGRAKRLPIPAALQGLDLAPRHLALLAHLEYDGPTSVNELAARLEVAPTTVSLMVSELSRPGVLHRTADPADRRRRIVAIAPAYAAPIGAWLSASASAWESVMRGLDPTERATVINALHAYETALEQAGDRHRNTQPR</sequence>
<feature type="domain" description="HTH marR-type" evidence="1">
    <location>
        <begin position="10"/>
        <end position="147"/>
    </location>
</feature>
<dbReference type="EMBL" id="JBIQWK010000007">
    <property type="protein sequence ID" value="MFI0574636.1"/>
    <property type="molecule type" value="Genomic_DNA"/>
</dbReference>
<dbReference type="PANTHER" id="PTHR33164">
    <property type="entry name" value="TRANSCRIPTIONAL REGULATOR, MARR FAMILY"/>
    <property type="match status" value="1"/>
</dbReference>
<dbReference type="Gene3D" id="1.10.10.10">
    <property type="entry name" value="Winged helix-like DNA-binding domain superfamily/Winged helix DNA-binding domain"/>
    <property type="match status" value="1"/>
</dbReference>
<evidence type="ECO:0000259" key="1">
    <source>
        <dbReference type="PROSITE" id="PS50995"/>
    </source>
</evidence>
<dbReference type="PANTHER" id="PTHR33164:SF57">
    <property type="entry name" value="MARR-FAMILY TRANSCRIPTIONAL REGULATOR"/>
    <property type="match status" value="1"/>
</dbReference>
<keyword evidence="3" id="KW-1185">Reference proteome</keyword>
<dbReference type="Pfam" id="PF01047">
    <property type="entry name" value="MarR"/>
    <property type="match status" value="1"/>
</dbReference>
<dbReference type="SUPFAM" id="SSF46785">
    <property type="entry name" value="Winged helix' DNA-binding domain"/>
    <property type="match status" value="1"/>
</dbReference>
<dbReference type="InterPro" id="IPR000835">
    <property type="entry name" value="HTH_MarR-typ"/>
</dbReference>